<dbReference type="STRING" id="102285.A0A0R3TJC2"/>
<reference evidence="1 2" key="2">
    <citation type="submission" date="2018-11" db="EMBL/GenBank/DDBJ databases">
        <authorList>
            <consortium name="Pathogen Informatics"/>
        </authorList>
    </citation>
    <scope>NUCLEOTIDE SEQUENCE [LARGE SCALE GENOMIC DNA]</scope>
</reference>
<gene>
    <name evidence="1" type="ORF">HNAJ_LOCUS7161</name>
</gene>
<dbReference type="Gene3D" id="1.10.246.140">
    <property type="match status" value="1"/>
</dbReference>
<accession>A0A0R3TJC2</accession>
<protein>
    <submittedName>
        <fullName evidence="3">Rna-directed dna polymerase from mobile element jockey-like</fullName>
    </submittedName>
</protein>
<sequence>MNKEDEVNFPLCGGICNKKLDEVIVDHASEILKTKGIRQIIKNYLPEKLEECGWNKRIFDECVKWLKANTASGHRVYYGQKIREEFREPDDVDPKELVEPLLNLGIQLMPECIIQEIKERIIKALHGEDDTFDSGFCAT</sequence>
<dbReference type="Proteomes" id="UP000278807">
    <property type="component" value="Unassembled WGS sequence"/>
</dbReference>
<evidence type="ECO:0000313" key="2">
    <source>
        <dbReference type="Proteomes" id="UP000278807"/>
    </source>
</evidence>
<dbReference type="WBParaSite" id="HNAJ_0000716501-mRNA-1">
    <property type="protein sequence ID" value="HNAJ_0000716501-mRNA-1"/>
    <property type="gene ID" value="HNAJ_0000716501"/>
</dbReference>
<name>A0A0R3TJC2_RODNA</name>
<dbReference type="EMBL" id="UZAE01012011">
    <property type="protein sequence ID" value="VDO03021.1"/>
    <property type="molecule type" value="Genomic_DNA"/>
</dbReference>
<reference evidence="3" key="1">
    <citation type="submission" date="2017-02" db="UniProtKB">
        <authorList>
            <consortium name="WormBaseParasite"/>
        </authorList>
    </citation>
    <scope>IDENTIFICATION</scope>
</reference>
<keyword evidence="2" id="KW-1185">Reference proteome</keyword>
<evidence type="ECO:0000313" key="1">
    <source>
        <dbReference type="EMBL" id="VDO03021.1"/>
    </source>
</evidence>
<proteinExistence type="predicted"/>
<dbReference type="AlphaFoldDB" id="A0A0R3TJC2"/>
<evidence type="ECO:0000313" key="3">
    <source>
        <dbReference type="WBParaSite" id="HNAJ_0000716501-mRNA-1"/>
    </source>
</evidence>
<organism evidence="3">
    <name type="scientific">Rodentolepis nana</name>
    <name type="common">Dwarf tapeworm</name>
    <name type="synonym">Hymenolepis nana</name>
    <dbReference type="NCBI Taxonomy" id="102285"/>
    <lineage>
        <taxon>Eukaryota</taxon>
        <taxon>Metazoa</taxon>
        <taxon>Spiralia</taxon>
        <taxon>Lophotrochozoa</taxon>
        <taxon>Platyhelminthes</taxon>
        <taxon>Cestoda</taxon>
        <taxon>Eucestoda</taxon>
        <taxon>Cyclophyllidea</taxon>
        <taxon>Hymenolepididae</taxon>
        <taxon>Rodentolepis</taxon>
    </lineage>
</organism>
<dbReference type="InterPro" id="IPR038212">
    <property type="entry name" value="TF_EnY2_sf"/>
</dbReference>
<dbReference type="OrthoDB" id="6221744at2759"/>